<dbReference type="Proteomes" id="UP000790377">
    <property type="component" value="Unassembled WGS sequence"/>
</dbReference>
<evidence type="ECO:0000313" key="2">
    <source>
        <dbReference type="Proteomes" id="UP000790377"/>
    </source>
</evidence>
<reference evidence="1" key="1">
    <citation type="journal article" date="2021" name="New Phytol.">
        <title>Evolutionary innovations through gain and loss of genes in the ectomycorrhizal Boletales.</title>
        <authorList>
            <person name="Wu G."/>
            <person name="Miyauchi S."/>
            <person name="Morin E."/>
            <person name="Kuo A."/>
            <person name="Drula E."/>
            <person name="Varga T."/>
            <person name="Kohler A."/>
            <person name="Feng B."/>
            <person name="Cao Y."/>
            <person name="Lipzen A."/>
            <person name="Daum C."/>
            <person name="Hundley H."/>
            <person name="Pangilinan J."/>
            <person name="Johnson J."/>
            <person name="Barry K."/>
            <person name="LaButti K."/>
            <person name="Ng V."/>
            <person name="Ahrendt S."/>
            <person name="Min B."/>
            <person name="Choi I.G."/>
            <person name="Park H."/>
            <person name="Plett J.M."/>
            <person name="Magnuson J."/>
            <person name="Spatafora J.W."/>
            <person name="Nagy L.G."/>
            <person name="Henrissat B."/>
            <person name="Grigoriev I.V."/>
            <person name="Yang Z.L."/>
            <person name="Xu J."/>
            <person name="Martin F.M."/>
        </authorList>
    </citation>
    <scope>NUCLEOTIDE SEQUENCE</scope>
    <source>
        <strain evidence="1">ATCC 28755</strain>
    </source>
</reference>
<sequence length="234" mass="26666">MRRQWIELTCVAHGSSRLGRVLCPVSFVCAGVAGILIILPPPSWRVVVRPLRPRPMHPKLYPPDHASIFYFGVADEMRIPTRGNYVQALCDRWTCLYPRGQKKKTNNQVSTLRRWIPAVRVSPFVLELVLPAFFFFFDAFAHFAYLRFGSRFVGGEICLCFGFGLEFGVRCLAFGVFLARRRFGDPYFSRHALFDCDSASDPASRSAYGMIDTIRMCVYLGDLERWGCILGSFI</sequence>
<evidence type="ECO:0000313" key="1">
    <source>
        <dbReference type="EMBL" id="KAH7906941.1"/>
    </source>
</evidence>
<proteinExistence type="predicted"/>
<comment type="caution">
    <text evidence="1">The sequence shown here is derived from an EMBL/GenBank/DDBJ whole genome shotgun (WGS) entry which is preliminary data.</text>
</comment>
<gene>
    <name evidence="1" type="ORF">BJ138DRAFT_558875</name>
</gene>
<accession>A0ACB8A1D4</accession>
<dbReference type="EMBL" id="MU267957">
    <property type="protein sequence ID" value="KAH7906941.1"/>
    <property type="molecule type" value="Genomic_DNA"/>
</dbReference>
<organism evidence="1 2">
    <name type="scientific">Hygrophoropsis aurantiaca</name>
    <dbReference type="NCBI Taxonomy" id="72124"/>
    <lineage>
        <taxon>Eukaryota</taxon>
        <taxon>Fungi</taxon>
        <taxon>Dikarya</taxon>
        <taxon>Basidiomycota</taxon>
        <taxon>Agaricomycotina</taxon>
        <taxon>Agaricomycetes</taxon>
        <taxon>Agaricomycetidae</taxon>
        <taxon>Boletales</taxon>
        <taxon>Coniophorineae</taxon>
        <taxon>Hygrophoropsidaceae</taxon>
        <taxon>Hygrophoropsis</taxon>
    </lineage>
</organism>
<protein>
    <submittedName>
        <fullName evidence="1">Uncharacterized protein</fullName>
    </submittedName>
</protein>
<keyword evidence="2" id="KW-1185">Reference proteome</keyword>
<name>A0ACB8A1D4_9AGAM</name>